<dbReference type="GO" id="GO:0008199">
    <property type="term" value="F:ferric iron binding"/>
    <property type="evidence" value="ECO:0007669"/>
    <property type="project" value="InterPro"/>
</dbReference>
<evidence type="ECO:0000256" key="1">
    <source>
        <dbReference type="ARBA" id="ARBA00009497"/>
    </source>
</evidence>
<evidence type="ECO:0000256" key="2">
    <source>
        <dbReference type="RuleBase" id="RU003875"/>
    </source>
</evidence>
<accession>A0A517NFN5</accession>
<name>A0A517NFN5_9BACT</name>
<evidence type="ECO:0000259" key="3">
    <source>
        <dbReference type="Pfam" id="PF00210"/>
    </source>
</evidence>
<protein>
    <submittedName>
        <fullName evidence="4">Fine tangled pili major subunit</fullName>
    </submittedName>
</protein>
<dbReference type="InterPro" id="IPR023188">
    <property type="entry name" value="DPS_DNA-bd_CS"/>
</dbReference>
<dbReference type="InterPro" id="IPR012347">
    <property type="entry name" value="Ferritin-like"/>
</dbReference>
<dbReference type="InterPro" id="IPR002177">
    <property type="entry name" value="DPS_DNA-bd"/>
</dbReference>
<dbReference type="PANTHER" id="PTHR42932:SF2">
    <property type="entry name" value="DNA PROTECTION DURING STARVATION PROTEIN 1"/>
    <property type="match status" value="1"/>
</dbReference>
<dbReference type="PROSITE" id="PS00818">
    <property type="entry name" value="DPS_1"/>
    <property type="match status" value="1"/>
</dbReference>
<keyword evidence="5" id="KW-1185">Reference proteome</keyword>
<feature type="domain" description="Ferritin/DPS" evidence="3">
    <location>
        <begin position="19"/>
        <end position="155"/>
    </location>
</feature>
<dbReference type="Proteomes" id="UP000318538">
    <property type="component" value="Chromosome"/>
</dbReference>
<dbReference type="KEGG" id="rlc:K227x_43550"/>
<dbReference type="InterPro" id="IPR009078">
    <property type="entry name" value="Ferritin-like_SF"/>
</dbReference>
<dbReference type="AlphaFoldDB" id="A0A517NFN5"/>
<dbReference type="PRINTS" id="PR01346">
    <property type="entry name" value="HELNAPAPROT"/>
</dbReference>
<dbReference type="Gene3D" id="1.20.1260.10">
    <property type="match status" value="1"/>
</dbReference>
<proteinExistence type="inferred from homology"/>
<comment type="similarity">
    <text evidence="1 2">Belongs to the Dps family.</text>
</comment>
<dbReference type="PIRSF" id="PIRSF005900">
    <property type="entry name" value="Dps"/>
    <property type="match status" value="1"/>
</dbReference>
<organism evidence="4 5">
    <name type="scientific">Rubripirellula lacrimiformis</name>
    <dbReference type="NCBI Taxonomy" id="1930273"/>
    <lineage>
        <taxon>Bacteria</taxon>
        <taxon>Pseudomonadati</taxon>
        <taxon>Planctomycetota</taxon>
        <taxon>Planctomycetia</taxon>
        <taxon>Pirellulales</taxon>
        <taxon>Pirellulaceae</taxon>
        <taxon>Rubripirellula</taxon>
    </lineage>
</organism>
<dbReference type="InterPro" id="IPR008331">
    <property type="entry name" value="Ferritin_DPS_dom"/>
</dbReference>
<dbReference type="RefSeq" id="WP_145172318.1">
    <property type="nucleotide sequence ID" value="NZ_CP036525.1"/>
</dbReference>
<sequence length="156" mass="16817">MSSFKRSILSEDKQGPVAEALQKSLYNLIDLALVGKQAHWNVLGRNFLSVHEQLDLIIESARMGSDEVAERIVTIGIAPDGRVKTIAGHSELAEYASGFQTVDSTITSVSDALATTIAGLRSGIEVVGDLDPISEDLLIGISSSLEKHLWMLQAQE</sequence>
<dbReference type="OrthoDB" id="9797023at2"/>
<dbReference type="CDD" id="cd01043">
    <property type="entry name" value="DPS"/>
    <property type="match status" value="1"/>
</dbReference>
<dbReference type="GO" id="GO:0016722">
    <property type="term" value="F:oxidoreductase activity, acting on metal ions"/>
    <property type="evidence" value="ECO:0007669"/>
    <property type="project" value="InterPro"/>
</dbReference>
<dbReference type="Pfam" id="PF00210">
    <property type="entry name" value="Ferritin"/>
    <property type="match status" value="1"/>
</dbReference>
<evidence type="ECO:0000313" key="4">
    <source>
        <dbReference type="EMBL" id="QDT05949.1"/>
    </source>
</evidence>
<dbReference type="SUPFAM" id="SSF47240">
    <property type="entry name" value="Ferritin-like"/>
    <property type="match status" value="1"/>
</dbReference>
<gene>
    <name evidence="4" type="primary">ftpA</name>
    <name evidence="4" type="ORF">K227x_43550</name>
</gene>
<evidence type="ECO:0000313" key="5">
    <source>
        <dbReference type="Proteomes" id="UP000318538"/>
    </source>
</evidence>
<dbReference type="PANTHER" id="PTHR42932">
    <property type="entry name" value="GENERAL STRESS PROTEIN 20U"/>
    <property type="match status" value="1"/>
</dbReference>
<reference evidence="4 5" key="1">
    <citation type="submission" date="2019-02" db="EMBL/GenBank/DDBJ databases">
        <title>Deep-cultivation of Planctomycetes and their phenomic and genomic characterization uncovers novel biology.</title>
        <authorList>
            <person name="Wiegand S."/>
            <person name="Jogler M."/>
            <person name="Boedeker C."/>
            <person name="Pinto D."/>
            <person name="Vollmers J."/>
            <person name="Rivas-Marin E."/>
            <person name="Kohn T."/>
            <person name="Peeters S.H."/>
            <person name="Heuer A."/>
            <person name="Rast P."/>
            <person name="Oberbeckmann S."/>
            <person name="Bunk B."/>
            <person name="Jeske O."/>
            <person name="Meyerdierks A."/>
            <person name="Storesund J.E."/>
            <person name="Kallscheuer N."/>
            <person name="Luecker S."/>
            <person name="Lage O.M."/>
            <person name="Pohl T."/>
            <person name="Merkel B.J."/>
            <person name="Hornburger P."/>
            <person name="Mueller R.-W."/>
            <person name="Bruemmer F."/>
            <person name="Labrenz M."/>
            <person name="Spormann A.M."/>
            <person name="Op den Camp H."/>
            <person name="Overmann J."/>
            <person name="Amann R."/>
            <person name="Jetten M.S.M."/>
            <person name="Mascher T."/>
            <person name="Medema M.H."/>
            <person name="Devos D.P."/>
            <person name="Kaster A.-K."/>
            <person name="Ovreas L."/>
            <person name="Rohde M."/>
            <person name="Galperin M.Y."/>
            <person name="Jogler C."/>
        </authorList>
    </citation>
    <scope>NUCLEOTIDE SEQUENCE [LARGE SCALE GENOMIC DNA]</scope>
    <source>
        <strain evidence="4 5">K22_7</strain>
    </source>
</reference>
<dbReference type="EMBL" id="CP036525">
    <property type="protein sequence ID" value="QDT05949.1"/>
    <property type="molecule type" value="Genomic_DNA"/>
</dbReference>